<evidence type="ECO:0000313" key="2">
    <source>
        <dbReference type="Proteomes" id="UP000281955"/>
    </source>
</evidence>
<dbReference type="EMBL" id="RBWV01000010">
    <property type="protein sequence ID" value="RKS77557.1"/>
    <property type="molecule type" value="Genomic_DNA"/>
</dbReference>
<evidence type="ECO:0008006" key="3">
    <source>
        <dbReference type="Google" id="ProtNLM"/>
    </source>
</evidence>
<protein>
    <recommendedName>
        <fullName evidence="3">Nuclease</fullName>
    </recommendedName>
</protein>
<dbReference type="Gene3D" id="2.40.50.90">
    <property type="match status" value="1"/>
</dbReference>
<keyword evidence="2" id="KW-1185">Reference proteome</keyword>
<gene>
    <name evidence="1" type="ORF">CLV35_1246</name>
</gene>
<dbReference type="OrthoDB" id="7065322at2"/>
<dbReference type="RefSeq" id="WP_121192582.1">
    <property type="nucleotide sequence ID" value="NZ_RBWV01000010.1"/>
</dbReference>
<dbReference type="SUPFAM" id="SSF50199">
    <property type="entry name" value="Staphylococcal nuclease"/>
    <property type="match status" value="1"/>
</dbReference>
<dbReference type="Proteomes" id="UP000281955">
    <property type="component" value="Unassembled WGS sequence"/>
</dbReference>
<sequence length="287" mass="29623">MPFFRIDGTVGVVGAAPDGDSVRFTPTRPDAWTAAGLRVKANAHATVQLRLDAIDALETHYTPPGGGVGQLHQPPALGDAAARSLLEQLGFTSVTRSGQTVTSATPASVPATVLTSGADKYGRAVAFLFAAGAAPEGADGARVFLHPDAVTASVNAALLGSGLAYPTFYSELYADLRAALTTLAAGARDAGRGVWPVDATTSGVQVRGLETLTESAVVLPKLFRRLVEYLGLGTADLSGFRAFLDSSPDRVLVLDTGQVAALSSVVAVEGQTVRMLAAPDRLVFFET</sequence>
<reference evidence="1 2" key="1">
    <citation type="submission" date="2018-10" db="EMBL/GenBank/DDBJ databases">
        <title>Genomic Encyclopedia of Archaeal and Bacterial Type Strains, Phase II (KMG-II): from individual species to whole genera.</title>
        <authorList>
            <person name="Goeker M."/>
        </authorList>
    </citation>
    <scope>NUCLEOTIDE SEQUENCE [LARGE SCALE GENOMIC DNA]</scope>
    <source>
        <strain evidence="1 2">RP-AC37</strain>
    </source>
</reference>
<comment type="caution">
    <text evidence="1">The sequence shown here is derived from an EMBL/GenBank/DDBJ whole genome shotgun (WGS) entry which is preliminary data.</text>
</comment>
<evidence type="ECO:0000313" key="1">
    <source>
        <dbReference type="EMBL" id="RKS77557.1"/>
    </source>
</evidence>
<dbReference type="InterPro" id="IPR035437">
    <property type="entry name" value="SNase_OB-fold_sf"/>
</dbReference>
<organism evidence="1 2">
    <name type="scientific">Motilibacter peucedani</name>
    <dbReference type="NCBI Taxonomy" id="598650"/>
    <lineage>
        <taxon>Bacteria</taxon>
        <taxon>Bacillati</taxon>
        <taxon>Actinomycetota</taxon>
        <taxon>Actinomycetes</taxon>
        <taxon>Motilibacterales</taxon>
        <taxon>Motilibacteraceae</taxon>
        <taxon>Motilibacter</taxon>
    </lineage>
</organism>
<name>A0A420XRY1_9ACTN</name>
<proteinExistence type="predicted"/>
<dbReference type="AlphaFoldDB" id="A0A420XRY1"/>
<dbReference type="InParanoid" id="A0A420XRY1"/>
<accession>A0A420XRY1</accession>